<sequence>MEDALAISPPGDIVLNVARAADPQKVAAARARLATHGAVTAGFSATLDATPIQGATVRKPALSPTETKFEAMVLQNFLQSLLPEETSSVYGEGIAGEMWRSMMAEKLSQTLAEQGGLGIASKVLTDYTVEGDKKMPIGAVSTTAEQQEAGKRALMSSALLNEIERQAAKTLGIGVSTARKDDKS</sequence>
<dbReference type="EMBL" id="AMSI01000010">
    <property type="protein sequence ID" value="EKF41592.1"/>
    <property type="molecule type" value="Genomic_DNA"/>
</dbReference>
<protein>
    <recommendedName>
        <fullName evidence="1">Flagellar protein FlgJ N-terminal domain-containing protein</fullName>
    </recommendedName>
</protein>
<proteinExistence type="predicted"/>
<dbReference type="STRING" id="721133.SAMN05216176_110128"/>
<keyword evidence="3" id="KW-1185">Reference proteome</keyword>
<organism evidence="2 3">
    <name type="scientific">Nitratireductor indicus C115</name>
    <dbReference type="NCBI Taxonomy" id="1231190"/>
    <lineage>
        <taxon>Bacteria</taxon>
        <taxon>Pseudomonadati</taxon>
        <taxon>Pseudomonadota</taxon>
        <taxon>Alphaproteobacteria</taxon>
        <taxon>Hyphomicrobiales</taxon>
        <taxon>Phyllobacteriaceae</taxon>
        <taxon>Nitratireductor</taxon>
    </lineage>
</organism>
<gene>
    <name evidence="2" type="ORF">NA8A_15326</name>
</gene>
<dbReference type="AlphaFoldDB" id="K2PKJ8"/>
<reference evidence="2 3" key="1">
    <citation type="journal article" date="2012" name="J. Bacteriol.">
        <title>Genome Sequence of Nitratireductor indicus Type Strain C115.</title>
        <authorList>
            <person name="Lai Q."/>
            <person name="Li G."/>
            <person name="Yu Z."/>
            <person name="Shao Z."/>
        </authorList>
    </citation>
    <scope>NUCLEOTIDE SEQUENCE [LARGE SCALE GENOMIC DNA]</scope>
    <source>
        <strain evidence="2 3">C115</strain>
    </source>
</reference>
<dbReference type="Pfam" id="PF10135">
    <property type="entry name" value="Rod-binding"/>
    <property type="match status" value="1"/>
</dbReference>
<dbReference type="OrthoDB" id="7889190at2"/>
<evidence type="ECO:0000259" key="1">
    <source>
        <dbReference type="Pfam" id="PF10135"/>
    </source>
</evidence>
<dbReference type="eggNOG" id="COG3951">
    <property type="taxonomic scope" value="Bacteria"/>
</dbReference>
<dbReference type="InterPro" id="IPR019301">
    <property type="entry name" value="Flagellar_prot_FlgJ_N"/>
</dbReference>
<feature type="domain" description="Flagellar protein FlgJ N-terminal" evidence="1">
    <location>
        <begin position="86"/>
        <end position="121"/>
    </location>
</feature>
<evidence type="ECO:0000313" key="2">
    <source>
        <dbReference type="EMBL" id="EKF41592.1"/>
    </source>
</evidence>
<accession>K2PKJ8</accession>
<dbReference type="Proteomes" id="UP000007374">
    <property type="component" value="Unassembled WGS sequence"/>
</dbReference>
<comment type="caution">
    <text evidence="2">The sequence shown here is derived from an EMBL/GenBank/DDBJ whole genome shotgun (WGS) entry which is preliminary data.</text>
</comment>
<evidence type="ECO:0000313" key="3">
    <source>
        <dbReference type="Proteomes" id="UP000007374"/>
    </source>
</evidence>
<dbReference type="PATRIC" id="fig|1231190.3.peg.3176"/>
<name>K2PKJ8_9HYPH</name>